<reference evidence="3" key="1">
    <citation type="journal article" date="2016" name="Nature">
        <title>Genome evolution in the allotetraploid frog Xenopus laevis.</title>
        <authorList>
            <person name="Session A.M."/>
            <person name="Uno Y."/>
            <person name="Kwon T."/>
            <person name="Chapman J.A."/>
            <person name="Toyoda A."/>
            <person name="Takahashi S."/>
            <person name="Fukui A."/>
            <person name="Hikosaka A."/>
            <person name="Suzuki A."/>
            <person name="Kondo M."/>
            <person name="van Heeringen S.J."/>
            <person name="Quigley I."/>
            <person name="Heinz S."/>
            <person name="Ogino H."/>
            <person name="Ochi H."/>
            <person name="Hellsten U."/>
            <person name="Lyons J.B."/>
            <person name="Simakov O."/>
            <person name="Putnam N."/>
            <person name="Stites J."/>
            <person name="Kuroki Y."/>
            <person name="Tanaka T."/>
            <person name="Michiue T."/>
            <person name="Watanabe M."/>
            <person name="Bogdanovic O."/>
            <person name="Lister R."/>
            <person name="Georgiou G."/>
            <person name="Paranjpe S.S."/>
            <person name="van Kruijsbergen I."/>
            <person name="Shu S."/>
            <person name="Carlson J."/>
            <person name="Kinoshita T."/>
            <person name="Ohta Y."/>
            <person name="Mawaribuchi S."/>
            <person name="Jenkins J."/>
            <person name="Grimwood J."/>
            <person name="Schmutz J."/>
            <person name="Mitros T."/>
            <person name="Mozaffari S.V."/>
            <person name="Suzuki Y."/>
            <person name="Haramoto Y."/>
            <person name="Yamamoto T.S."/>
            <person name="Takagi C."/>
            <person name="Heald R."/>
            <person name="Miller K."/>
            <person name="Haudenschild C."/>
            <person name="Kitzman J."/>
            <person name="Nakayama T."/>
            <person name="Izutsu Y."/>
            <person name="Robert J."/>
            <person name="Fortriede J."/>
            <person name="Burns K."/>
            <person name="Lotay V."/>
            <person name="Karimi K."/>
            <person name="Yasuoka Y."/>
            <person name="Dichmann D.S."/>
            <person name="Flajnik M.F."/>
            <person name="Houston D.W."/>
            <person name="Shendure J."/>
            <person name="DuPasquier L."/>
            <person name="Vize P.D."/>
            <person name="Zorn A.M."/>
            <person name="Ito M."/>
            <person name="Marcotte E.M."/>
            <person name="Wallingford J.B."/>
            <person name="Ito Y."/>
            <person name="Asashima M."/>
            <person name="Ueno N."/>
            <person name="Matsuda Y."/>
            <person name="Veenstra G.J."/>
            <person name="Fujiyama A."/>
            <person name="Harland R.M."/>
            <person name="Taira M."/>
            <person name="Rokhsar D.S."/>
        </authorList>
    </citation>
    <scope>NUCLEOTIDE SEQUENCE [LARGE SCALE GENOMIC DNA]</scope>
    <source>
        <strain evidence="3">J</strain>
    </source>
</reference>
<dbReference type="AlphaFoldDB" id="A0A974E2P7"/>
<evidence type="ECO:0000313" key="2">
    <source>
        <dbReference type="EMBL" id="OCU02226.1"/>
    </source>
</evidence>
<dbReference type="EMBL" id="CM004466">
    <property type="protein sequence ID" value="OCU02226.1"/>
    <property type="molecule type" value="Genomic_DNA"/>
</dbReference>
<proteinExistence type="predicted"/>
<feature type="region of interest" description="Disordered" evidence="1">
    <location>
        <begin position="1"/>
        <end position="31"/>
    </location>
</feature>
<evidence type="ECO:0000313" key="3">
    <source>
        <dbReference type="Proteomes" id="UP000694892"/>
    </source>
</evidence>
<accession>A0A974E2P7</accession>
<sequence length="110" mass="12050">MGSRTGLSGAHEGRGPPVFFPGVPPAQSDSGLKSRGIMQFIHTTPPSYIILLTAETSLDDFNPYLKPLLILDDSSFELINFLEDPNCPFLSCCLMQSAFQNEKLITSENN</sequence>
<gene>
    <name evidence="2" type="ORF">XELAEV_18007987mg</name>
</gene>
<organism evidence="2 3">
    <name type="scientific">Xenopus laevis</name>
    <name type="common">African clawed frog</name>
    <dbReference type="NCBI Taxonomy" id="8355"/>
    <lineage>
        <taxon>Eukaryota</taxon>
        <taxon>Metazoa</taxon>
        <taxon>Chordata</taxon>
        <taxon>Craniata</taxon>
        <taxon>Vertebrata</taxon>
        <taxon>Euteleostomi</taxon>
        <taxon>Amphibia</taxon>
        <taxon>Batrachia</taxon>
        <taxon>Anura</taxon>
        <taxon>Pipoidea</taxon>
        <taxon>Pipidae</taxon>
        <taxon>Xenopodinae</taxon>
        <taxon>Xenopus</taxon>
        <taxon>Xenopus</taxon>
    </lineage>
</organism>
<evidence type="ECO:0000256" key="1">
    <source>
        <dbReference type="SAM" id="MobiDB-lite"/>
    </source>
</evidence>
<name>A0A974E2P7_XENLA</name>
<protein>
    <submittedName>
        <fullName evidence="2">Uncharacterized protein</fullName>
    </submittedName>
</protein>
<dbReference type="Proteomes" id="UP000694892">
    <property type="component" value="Chromosome 1L"/>
</dbReference>